<dbReference type="PROSITE" id="PS50112">
    <property type="entry name" value="PAS"/>
    <property type="match status" value="1"/>
</dbReference>
<feature type="region of interest" description="Disordered" evidence="3">
    <location>
        <begin position="549"/>
        <end position="570"/>
    </location>
</feature>
<organism evidence="9 10">
    <name type="scientific">Azospira restricta</name>
    <dbReference type="NCBI Taxonomy" id="404405"/>
    <lineage>
        <taxon>Bacteria</taxon>
        <taxon>Pseudomonadati</taxon>
        <taxon>Pseudomonadota</taxon>
        <taxon>Betaproteobacteria</taxon>
        <taxon>Rhodocyclales</taxon>
        <taxon>Rhodocyclaceae</taxon>
        <taxon>Azospira</taxon>
    </lineage>
</organism>
<dbReference type="InterPro" id="IPR003660">
    <property type="entry name" value="HAMP_dom"/>
</dbReference>
<evidence type="ECO:0000259" key="6">
    <source>
        <dbReference type="PROSITE" id="PS50113"/>
    </source>
</evidence>
<dbReference type="EMBL" id="CP064781">
    <property type="protein sequence ID" value="QRJ63756.1"/>
    <property type="molecule type" value="Genomic_DNA"/>
</dbReference>
<name>A0A974Y3E2_9RHOO</name>
<feature type="domain" description="HAMP" evidence="7">
    <location>
        <begin position="223"/>
        <end position="275"/>
    </location>
</feature>
<feature type="domain" description="PAS" evidence="5">
    <location>
        <begin position="280"/>
        <end position="323"/>
    </location>
</feature>
<dbReference type="InterPro" id="IPR043128">
    <property type="entry name" value="Rev_trsase/Diguanyl_cyclase"/>
</dbReference>
<dbReference type="PROSITE" id="PS50113">
    <property type="entry name" value="PAC"/>
    <property type="match status" value="1"/>
</dbReference>
<dbReference type="InterPro" id="IPR029787">
    <property type="entry name" value="Nucleotide_cyclase"/>
</dbReference>
<dbReference type="InterPro" id="IPR050469">
    <property type="entry name" value="Diguanylate_Cyclase"/>
</dbReference>
<protein>
    <recommendedName>
        <fullName evidence="1">diguanylate cyclase</fullName>
        <ecNumber evidence="1">2.7.7.65</ecNumber>
    </recommendedName>
</protein>
<evidence type="ECO:0000256" key="1">
    <source>
        <dbReference type="ARBA" id="ARBA00012528"/>
    </source>
</evidence>
<dbReference type="Proteomes" id="UP000663444">
    <property type="component" value="Chromosome"/>
</dbReference>
<dbReference type="KEGG" id="ares:IWH25_18815"/>
<keyword evidence="4" id="KW-1133">Transmembrane helix</keyword>
<dbReference type="SMART" id="SM00091">
    <property type="entry name" value="PAS"/>
    <property type="match status" value="1"/>
</dbReference>
<evidence type="ECO:0000313" key="10">
    <source>
        <dbReference type="Proteomes" id="UP000663444"/>
    </source>
</evidence>
<dbReference type="Gene3D" id="3.30.70.270">
    <property type="match status" value="1"/>
</dbReference>
<evidence type="ECO:0000256" key="4">
    <source>
        <dbReference type="SAM" id="Phobius"/>
    </source>
</evidence>
<dbReference type="InterPro" id="IPR000014">
    <property type="entry name" value="PAS"/>
</dbReference>
<dbReference type="Gene3D" id="3.30.450.20">
    <property type="entry name" value="PAS domain"/>
    <property type="match status" value="1"/>
</dbReference>
<dbReference type="NCBIfam" id="TIGR00254">
    <property type="entry name" value="GGDEF"/>
    <property type="match status" value="1"/>
</dbReference>
<evidence type="ECO:0000313" key="9">
    <source>
        <dbReference type="EMBL" id="QRJ63756.1"/>
    </source>
</evidence>
<dbReference type="EC" id="2.7.7.65" evidence="1"/>
<dbReference type="GO" id="GO:0005886">
    <property type="term" value="C:plasma membrane"/>
    <property type="evidence" value="ECO:0007669"/>
    <property type="project" value="TreeGrafter"/>
</dbReference>
<dbReference type="Pfam" id="PF00990">
    <property type="entry name" value="GGDEF"/>
    <property type="match status" value="1"/>
</dbReference>
<dbReference type="Gene3D" id="1.10.8.500">
    <property type="entry name" value="HAMP domain in histidine kinase"/>
    <property type="match status" value="1"/>
</dbReference>
<comment type="catalytic activity">
    <reaction evidence="2">
        <text>2 GTP = 3',3'-c-di-GMP + 2 diphosphate</text>
        <dbReference type="Rhea" id="RHEA:24898"/>
        <dbReference type="ChEBI" id="CHEBI:33019"/>
        <dbReference type="ChEBI" id="CHEBI:37565"/>
        <dbReference type="ChEBI" id="CHEBI:58805"/>
        <dbReference type="EC" id="2.7.7.65"/>
    </reaction>
</comment>
<dbReference type="CDD" id="cd00130">
    <property type="entry name" value="PAS"/>
    <property type="match status" value="1"/>
</dbReference>
<evidence type="ECO:0000256" key="2">
    <source>
        <dbReference type="ARBA" id="ARBA00034247"/>
    </source>
</evidence>
<dbReference type="NCBIfam" id="TIGR00229">
    <property type="entry name" value="sensory_box"/>
    <property type="match status" value="1"/>
</dbReference>
<dbReference type="SUPFAM" id="SSF158472">
    <property type="entry name" value="HAMP domain-like"/>
    <property type="match status" value="1"/>
</dbReference>
<dbReference type="Pfam" id="PF13426">
    <property type="entry name" value="PAS_9"/>
    <property type="match status" value="1"/>
</dbReference>
<feature type="domain" description="PAC" evidence="6">
    <location>
        <begin position="348"/>
        <end position="398"/>
    </location>
</feature>
<feature type="domain" description="GGDEF" evidence="8">
    <location>
        <begin position="430"/>
        <end position="560"/>
    </location>
</feature>
<sequence>MTIRRLRHKVPILLMLTLSLGFTATAFYYMASAERAIRAENERSLHKLTESIVTVINTVMLDDHAEIMREYTQRMRSVEGLADFRILRRDGSEAFVDNRTIDAVNATLGEEAFARRRSSQTNPPLLDPAQPAFARALGGEEAVSEIESGRDGERMLRFFDPIATSPKCFRCHGRAGEPRGVVMVATSLAAMERSVQQVRFESFSLLALTLVATMLLTGYMLGRTIVRPIETVTEALSRISSGDFTHNVAVQGNDEIGHLAAGFNAMTSELRSTYDHMQREGDKLRTIVEGAQTAVIATDASGKVVIVNQAATEYLGKSAEQIVAGGIENVFDNPATMQHLLAQDDQWEKPPERTVTYNGRVFLVSAATISDEEGAVLGSAALLQDVTEEKRLLDELRRLSTTDALTGLYNRRHLDNTLKREVERSKLSQVPLSVVLFDVDHFKRFNDEHGHDQGDRVLQAVGQWMHQVTRQYDTPCRYGGEEFVLILPATTTETAVLVAERLRKLVEASTVDGLAVTISLGVASTTSPGLIAPEALIEAADSALYRSKHGGRNRTTAYGETGAAADSAPA</sequence>
<dbReference type="SUPFAM" id="SSF55785">
    <property type="entry name" value="PYP-like sensor domain (PAS domain)"/>
    <property type="match status" value="1"/>
</dbReference>
<dbReference type="Pfam" id="PF00672">
    <property type="entry name" value="HAMP"/>
    <property type="match status" value="1"/>
</dbReference>
<feature type="transmembrane region" description="Helical" evidence="4">
    <location>
        <begin position="203"/>
        <end position="221"/>
    </location>
</feature>
<dbReference type="InterPro" id="IPR000700">
    <property type="entry name" value="PAS-assoc_C"/>
</dbReference>
<dbReference type="GO" id="GO:0052621">
    <property type="term" value="F:diguanylate cyclase activity"/>
    <property type="evidence" value="ECO:0007669"/>
    <property type="project" value="UniProtKB-EC"/>
</dbReference>
<evidence type="ECO:0000259" key="5">
    <source>
        <dbReference type="PROSITE" id="PS50112"/>
    </source>
</evidence>
<reference evidence="9" key="1">
    <citation type="submission" date="2020-11" db="EMBL/GenBank/DDBJ databases">
        <title>Azospira restricta DSM 18626 genome sequence.</title>
        <authorList>
            <person name="Moe W.M."/>
        </authorList>
    </citation>
    <scope>NUCLEOTIDE SEQUENCE</scope>
    <source>
        <strain evidence="9">DSM 18626</strain>
    </source>
</reference>
<dbReference type="GO" id="GO:1902201">
    <property type="term" value="P:negative regulation of bacterial-type flagellum-dependent cell motility"/>
    <property type="evidence" value="ECO:0007669"/>
    <property type="project" value="TreeGrafter"/>
</dbReference>
<gene>
    <name evidence="9" type="ORF">IWH25_18815</name>
</gene>
<keyword evidence="10" id="KW-1185">Reference proteome</keyword>
<dbReference type="PANTHER" id="PTHR45138:SF9">
    <property type="entry name" value="DIGUANYLATE CYCLASE DGCM-RELATED"/>
    <property type="match status" value="1"/>
</dbReference>
<proteinExistence type="predicted"/>
<dbReference type="RefSeq" id="WP_203387291.1">
    <property type="nucleotide sequence ID" value="NZ_CP064781.1"/>
</dbReference>
<dbReference type="GO" id="GO:0043709">
    <property type="term" value="P:cell adhesion involved in single-species biofilm formation"/>
    <property type="evidence" value="ECO:0007669"/>
    <property type="project" value="TreeGrafter"/>
</dbReference>
<dbReference type="AlphaFoldDB" id="A0A974Y3E2"/>
<dbReference type="CDD" id="cd06225">
    <property type="entry name" value="HAMP"/>
    <property type="match status" value="1"/>
</dbReference>
<dbReference type="SMART" id="SM00304">
    <property type="entry name" value="HAMP"/>
    <property type="match status" value="1"/>
</dbReference>
<dbReference type="CDD" id="cd01949">
    <property type="entry name" value="GGDEF"/>
    <property type="match status" value="1"/>
</dbReference>
<keyword evidence="4" id="KW-0472">Membrane</keyword>
<dbReference type="PROSITE" id="PS50885">
    <property type="entry name" value="HAMP"/>
    <property type="match status" value="1"/>
</dbReference>
<dbReference type="SUPFAM" id="SSF55073">
    <property type="entry name" value="Nucleotide cyclase"/>
    <property type="match status" value="1"/>
</dbReference>
<dbReference type="PANTHER" id="PTHR45138">
    <property type="entry name" value="REGULATORY COMPONENTS OF SENSORY TRANSDUCTION SYSTEM"/>
    <property type="match status" value="1"/>
</dbReference>
<evidence type="ECO:0000259" key="7">
    <source>
        <dbReference type="PROSITE" id="PS50885"/>
    </source>
</evidence>
<dbReference type="InterPro" id="IPR000160">
    <property type="entry name" value="GGDEF_dom"/>
</dbReference>
<keyword evidence="4" id="KW-0812">Transmembrane</keyword>
<evidence type="ECO:0000259" key="8">
    <source>
        <dbReference type="PROSITE" id="PS50887"/>
    </source>
</evidence>
<feature type="transmembrane region" description="Helical" evidence="4">
    <location>
        <begin position="12"/>
        <end position="31"/>
    </location>
</feature>
<dbReference type="Gene3D" id="3.30.450.290">
    <property type="match status" value="1"/>
</dbReference>
<dbReference type="SMART" id="SM00267">
    <property type="entry name" value="GGDEF"/>
    <property type="match status" value="1"/>
</dbReference>
<dbReference type="InterPro" id="IPR035965">
    <property type="entry name" value="PAS-like_dom_sf"/>
</dbReference>
<dbReference type="GO" id="GO:0007165">
    <property type="term" value="P:signal transduction"/>
    <property type="evidence" value="ECO:0007669"/>
    <property type="project" value="InterPro"/>
</dbReference>
<dbReference type="PROSITE" id="PS50887">
    <property type="entry name" value="GGDEF"/>
    <property type="match status" value="1"/>
</dbReference>
<accession>A0A974Y3E2</accession>
<evidence type="ECO:0000256" key="3">
    <source>
        <dbReference type="SAM" id="MobiDB-lite"/>
    </source>
</evidence>
<dbReference type="FunFam" id="3.30.70.270:FF:000001">
    <property type="entry name" value="Diguanylate cyclase domain protein"/>
    <property type="match status" value="1"/>
</dbReference>